<accession>G9MHQ9</accession>
<dbReference type="Gene3D" id="3.40.50.150">
    <property type="entry name" value="Vaccinia Virus protein VP39"/>
    <property type="match status" value="1"/>
</dbReference>
<dbReference type="STRING" id="413071.G9MHQ9"/>
<reference evidence="2 3" key="1">
    <citation type="journal article" date="2011" name="Genome Biol.">
        <title>Comparative genome sequence analysis underscores mycoparasitism as the ancestral life style of Trichoderma.</title>
        <authorList>
            <person name="Kubicek C.P."/>
            <person name="Herrera-Estrella A."/>
            <person name="Seidl-Seiboth V."/>
            <person name="Martinez D.A."/>
            <person name="Druzhinina I.S."/>
            <person name="Thon M."/>
            <person name="Zeilinger S."/>
            <person name="Casas-Flores S."/>
            <person name="Horwitz B.A."/>
            <person name="Mukherjee P.K."/>
            <person name="Mukherjee M."/>
            <person name="Kredics L."/>
            <person name="Alcaraz L.D."/>
            <person name="Aerts A."/>
            <person name="Antal Z."/>
            <person name="Atanasova L."/>
            <person name="Cervantes-Badillo M.G."/>
            <person name="Challacombe J."/>
            <person name="Chertkov O."/>
            <person name="McCluskey K."/>
            <person name="Coulpier F."/>
            <person name="Deshpande N."/>
            <person name="von Doehren H."/>
            <person name="Ebbole D.J."/>
            <person name="Esquivel-Naranjo E.U."/>
            <person name="Fekete E."/>
            <person name="Flipphi M."/>
            <person name="Glaser F."/>
            <person name="Gomez-Rodriguez E.Y."/>
            <person name="Gruber S."/>
            <person name="Han C."/>
            <person name="Henrissat B."/>
            <person name="Hermosa R."/>
            <person name="Hernandez-Onate M."/>
            <person name="Karaffa L."/>
            <person name="Kosti I."/>
            <person name="Le Crom S."/>
            <person name="Lindquist E."/>
            <person name="Lucas S."/>
            <person name="Luebeck M."/>
            <person name="Luebeck P.S."/>
            <person name="Margeot A."/>
            <person name="Metz B."/>
            <person name="Misra M."/>
            <person name="Nevalainen H."/>
            <person name="Omann M."/>
            <person name="Packer N."/>
            <person name="Perrone G."/>
            <person name="Uresti-Rivera E.E."/>
            <person name="Salamov A."/>
            <person name="Schmoll M."/>
            <person name="Seiboth B."/>
            <person name="Shapiro H."/>
            <person name="Sukno S."/>
            <person name="Tamayo-Ramos J.A."/>
            <person name="Tisch D."/>
            <person name="Wiest A."/>
            <person name="Wilkinson H.H."/>
            <person name="Zhang M."/>
            <person name="Coutinho P.M."/>
            <person name="Kenerley C.M."/>
            <person name="Monte E."/>
            <person name="Baker S.E."/>
            <person name="Grigoriev I.V."/>
        </authorList>
    </citation>
    <scope>NUCLEOTIDE SEQUENCE [LARGE SCALE GENOMIC DNA]</scope>
    <source>
        <strain evidence="3">Gv29-8 / FGSC 10586</strain>
    </source>
</reference>
<dbReference type="PANTHER" id="PTHR43591:SF96">
    <property type="entry name" value="PUTATIVE-RELATED"/>
    <property type="match status" value="1"/>
</dbReference>
<dbReference type="CDD" id="cd02440">
    <property type="entry name" value="AdoMet_MTases"/>
    <property type="match status" value="1"/>
</dbReference>
<evidence type="ECO:0000313" key="2">
    <source>
        <dbReference type="EMBL" id="EHK26247.1"/>
    </source>
</evidence>
<name>G9MHQ9_HYPVG</name>
<protein>
    <recommendedName>
        <fullName evidence="4">Methyltransferase domain-containing protein</fullName>
    </recommendedName>
</protein>
<dbReference type="InterPro" id="IPR029063">
    <property type="entry name" value="SAM-dependent_MTases_sf"/>
</dbReference>
<dbReference type="Pfam" id="PF13489">
    <property type="entry name" value="Methyltransf_23"/>
    <property type="match status" value="1"/>
</dbReference>
<keyword evidence="3" id="KW-1185">Reference proteome</keyword>
<evidence type="ECO:0000313" key="3">
    <source>
        <dbReference type="Proteomes" id="UP000007115"/>
    </source>
</evidence>
<dbReference type="SUPFAM" id="SSF53335">
    <property type="entry name" value="S-adenosyl-L-methionine-dependent methyltransferases"/>
    <property type="match status" value="1"/>
</dbReference>
<comment type="caution">
    <text evidence="2">The sequence shown here is derived from an EMBL/GenBank/DDBJ whole genome shotgun (WGS) entry which is preliminary data.</text>
</comment>
<evidence type="ECO:0000256" key="1">
    <source>
        <dbReference type="ARBA" id="ARBA00038158"/>
    </source>
</evidence>
<dbReference type="EMBL" id="ABDF02000002">
    <property type="protein sequence ID" value="EHK26247.1"/>
    <property type="molecule type" value="Genomic_DNA"/>
</dbReference>
<dbReference type="RefSeq" id="XP_013960459.1">
    <property type="nucleotide sequence ID" value="XM_014104984.1"/>
</dbReference>
<dbReference type="AlphaFoldDB" id="G9MHQ9"/>
<proteinExistence type="inferred from homology"/>
<dbReference type="eggNOG" id="ENOG502SNAB">
    <property type="taxonomic scope" value="Eukaryota"/>
</dbReference>
<organism evidence="2 3">
    <name type="scientific">Hypocrea virens (strain Gv29-8 / FGSC 10586)</name>
    <name type="common">Gliocladium virens</name>
    <name type="synonym">Trichoderma virens</name>
    <dbReference type="NCBI Taxonomy" id="413071"/>
    <lineage>
        <taxon>Eukaryota</taxon>
        <taxon>Fungi</taxon>
        <taxon>Dikarya</taxon>
        <taxon>Ascomycota</taxon>
        <taxon>Pezizomycotina</taxon>
        <taxon>Sordariomycetes</taxon>
        <taxon>Hypocreomycetidae</taxon>
        <taxon>Hypocreales</taxon>
        <taxon>Hypocreaceae</taxon>
        <taxon>Trichoderma</taxon>
    </lineage>
</organism>
<comment type="similarity">
    <text evidence="1">Belongs to the methyltransferase superfamily. LaeA methyltransferase family.</text>
</comment>
<dbReference type="VEuPathDB" id="FungiDB:TRIVIDRAFT_79707"/>
<dbReference type="HOGENOM" id="CLU_010595_9_1_1"/>
<dbReference type="Proteomes" id="UP000007115">
    <property type="component" value="Unassembled WGS sequence"/>
</dbReference>
<dbReference type="PANTHER" id="PTHR43591">
    <property type="entry name" value="METHYLTRANSFERASE"/>
    <property type="match status" value="1"/>
</dbReference>
<dbReference type="InParanoid" id="G9MHQ9"/>
<evidence type="ECO:0008006" key="4">
    <source>
        <dbReference type="Google" id="ProtNLM"/>
    </source>
</evidence>
<sequence>MGSVSNGDNYVLGRSVMESVRLDGQHFIFKLQNGYTIHPQIPITPDTKIAEIGTGTGIWLLDVSSQVPPTVQLNGFDISEEQFPAQSTLPSNMTLQVMDAFAEVPAEHFEKYDVVHMRLWCAIIRGCDTFPLIRHATQLLKPGGYLQWEEYNPSRSGTYINGAEAEALYSFASMLRKELDIDPSWLVDIPNRVKKAGLNVLEFRTDPFSKACVPIVTKSLLMFHMSLIDGAYKAGVSGLPPRHEADAVLTAALHAAKNGVAQYSNPLALLAQKPLA</sequence>
<dbReference type="GeneID" id="25798112"/>
<gene>
    <name evidence="2" type="ORF">TRIVIDRAFT_79707</name>
</gene>
<dbReference type="OMA" id="HMRLWCA"/>
<dbReference type="OrthoDB" id="417697at2759"/>